<gene>
    <name evidence="3" type="ORF">R1flu_007147</name>
</gene>
<evidence type="ECO:0000313" key="4">
    <source>
        <dbReference type="Proteomes" id="UP001605036"/>
    </source>
</evidence>
<reference evidence="3 4" key="1">
    <citation type="submission" date="2024-09" db="EMBL/GenBank/DDBJ databases">
        <title>Chromosome-scale assembly of Riccia fluitans.</title>
        <authorList>
            <person name="Paukszto L."/>
            <person name="Sawicki J."/>
            <person name="Karawczyk K."/>
            <person name="Piernik-Szablinska J."/>
            <person name="Szczecinska M."/>
            <person name="Mazdziarz M."/>
        </authorList>
    </citation>
    <scope>NUCLEOTIDE SEQUENCE [LARGE SCALE GENOMIC DNA]</scope>
    <source>
        <strain evidence="3">Rf_01</strain>
        <tissue evidence="3">Aerial parts of the thallus</tissue>
    </source>
</reference>
<evidence type="ECO:0000313" key="3">
    <source>
        <dbReference type="EMBL" id="KAL2635668.1"/>
    </source>
</evidence>
<dbReference type="InterPro" id="IPR025886">
    <property type="entry name" value="PP2-like"/>
</dbReference>
<dbReference type="InterPro" id="IPR001810">
    <property type="entry name" value="F-box_dom"/>
</dbReference>
<evidence type="ECO:0000259" key="2">
    <source>
        <dbReference type="PROSITE" id="PS50181"/>
    </source>
</evidence>
<sequence>MSAMSAESLVIGSSGDRDDPTTDKGLALMDDLPRDCIETIISYTSPRDVCRLTCLNRTFADAIHSDTVWGNLLPTDYALVYPQAAGLSSKREIVETLARGISLDHGLQRYVLLRRSGGACRLLSVAAMTLASGDDSRFWRWDFSRSSCFFRVAHLLAVCWLEVSGTWRCSLPPGTYSVIWRLKVANPEGGRFRFLSWKKPLCFVVTTADDQLLEKELDLGHVHLEVFEEWFEFEVGQVVVHGMGREAMQLDLCYSIKEQDCSYWKGGLLLDCLALCPSAAQDELACIKHPAVATEKLRVRPGVF</sequence>
<dbReference type="Pfam" id="PF00646">
    <property type="entry name" value="F-box"/>
    <property type="match status" value="1"/>
</dbReference>
<name>A0ABD1YY90_9MARC</name>
<dbReference type="PROSITE" id="PS50181">
    <property type="entry name" value="FBOX"/>
    <property type="match status" value="1"/>
</dbReference>
<organism evidence="3 4">
    <name type="scientific">Riccia fluitans</name>
    <dbReference type="NCBI Taxonomy" id="41844"/>
    <lineage>
        <taxon>Eukaryota</taxon>
        <taxon>Viridiplantae</taxon>
        <taxon>Streptophyta</taxon>
        <taxon>Embryophyta</taxon>
        <taxon>Marchantiophyta</taxon>
        <taxon>Marchantiopsida</taxon>
        <taxon>Marchantiidae</taxon>
        <taxon>Marchantiales</taxon>
        <taxon>Ricciaceae</taxon>
        <taxon>Riccia</taxon>
    </lineage>
</organism>
<comment type="caution">
    <text evidence="3">The sequence shown here is derived from an EMBL/GenBank/DDBJ whole genome shotgun (WGS) entry which is preliminary data.</text>
</comment>
<evidence type="ECO:0000256" key="1">
    <source>
        <dbReference type="SAM" id="MobiDB-lite"/>
    </source>
</evidence>
<accession>A0ABD1YY90</accession>
<dbReference type="PANTHER" id="PTHR31960">
    <property type="entry name" value="F-BOX PROTEIN PP2-A15"/>
    <property type="match status" value="1"/>
</dbReference>
<dbReference type="CDD" id="cd22162">
    <property type="entry name" value="F-box_AtSKIP3-like"/>
    <property type="match status" value="1"/>
</dbReference>
<dbReference type="Gene3D" id="1.20.1280.50">
    <property type="match status" value="1"/>
</dbReference>
<dbReference type="Proteomes" id="UP001605036">
    <property type="component" value="Unassembled WGS sequence"/>
</dbReference>
<proteinExistence type="predicted"/>
<dbReference type="AlphaFoldDB" id="A0ABD1YY90"/>
<dbReference type="SUPFAM" id="SSF81383">
    <property type="entry name" value="F-box domain"/>
    <property type="match status" value="1"/>
</dbReference>
<feature type="region of interest" description="Disordered" evidence="1">
    <location>
        <begin position="1"/>
        <end position="25"/>
    </location>
</feature>
<dbReference type="PANTHER" id="PTHR31960:SF26">
    <property type="entry name" value="F-BOX DOMAIN CONTAINING PROTEIN"/>
    <property type="match status" value="1"/>
</dbReference>
<dbReference type="Pfam" id="PF14299">
    <property type="entry name" value="PP2"/>
    <property type="match status" value="1"/>
</dbReference>
<protein>
    <recommendedName>
        <fullName evidence="2">F-box domain-containing protein</fullName>
    </recommendedName>
</protein>
<keyword evidence="4" id="KW-1185">Reference proteome</keyword>
<feature type="domain" description="F-box" evidence="2">
    <location>
        <begin position="26"/>
        <end position="72"/>
    </location>
</feature>
<dbReference type="EMBL" id="JBHFFA010000003">
    <property type="protein sequence ID" value="KAL2635668.1"/>
    <property type="molecule type" value="Genomic_DNA"/>
</dbReference>
<dbReference type="InterPro" id="IPR036047">
    <property type="entry name" value="F-box-like_dom_sf"/>
</dbReference>